<keyword evidence="2 8" id="KW-0436">Ligase</keyword>
<dbReference type="PANTHER" id="PTHR11895:SF151">
    <property type="entry name" value="GLUTAMYL-TRNA(GLN) AMIDOTRANSFERASE SUBUNIT A"/>
    <property type="match status" value="1"/>
</dbReference>
<proteinExistence type="inferred from homology"/>
<evidence type="ECO:0000256" key="7">
    <source>
        <dbReference type="ARBA" id="ARBA00047407"/>
    </source>
</evidence>
<dbReference type="GO" id="GO:0016740">
    <property type="term" value="F:transferase activity"/>
    <property type="evidence" value="ECO:0007669"/>
    <property type="project" value="UniProtKB-KW"/>
</dbReference>
<dbReference type="PROSITE" id="PS00571">
    <property type="entry name" value="AMIDASES"/>
    <property type="match status" value="1"/>
</dbReference>
<protein>
    <recommendedName>
        <fullName evidence="8">Glutamyl-tRNA(Gln) amidotransferase subunit A</fullName>
        <shortName evidence="8">Glu-ADT subunit A</shortName>
        <ecNumber evidence="8">6.3.5.7</ecNumber>
    </recommendedName>
</protein>
<evidence type="ECO:0000256" key="2">
    <source>
        <dbReference type="ARBA" id="ARBA00022598"/>
    </source>
</evidence>
<comment type="caution">
    <text evidence="10">The sequence shown here is derived from an EMBL/GenBank/DDBJ whole genome shotgun (WGS) entry which is preliminary data.</text>
</comment>
<organism evidence="10 11">
    <name type="scientific">Acetobacterium wieringae</name>
    <dbReference type="NCBI Taxonomy" id="52694"/>
    <lineage>
        <taxon>Bacteria</taxon>
        <taxon>Bacillati</taxon>
        <taxon>Bacillota</taxon>
        <taxon>Clostridia</taxon>
        <taxon>Eubacteriales</taxon>
        <taxon>Eubacteriaceae</taxon>
        <taxon>Acetobacterium</taxon>
    </lineage>
</organism>
<feature type="active site" description="Charge relay system" evidence="8">
    <location>
        <position position="79"/>
    </location>
</feature>
<feature type="domain" description="Amidase" evidence="9">
    <location>
        <begin position="24"/>
        <end position="467"/>
    </location>
</feature>
<accession>A0A1F2PG88</accession>
<keyword evidence="3 8" id="KW-0547">Nucleotide-binding</keyword>
<reference evidence="10 11" key="1">
    <citation type="submission" date="2015-09" db="EMBL/GenBank/DDBJ databases">
        <title>Genome sequence of Acetobacterium wieringae DSM 1911.</title>
        <authorList>
            <person name="Poehlein A."/>
            <person name="Bengelsdorf F.R."/>
            <person name="Schiel-Bengelsdorf B."/>
            <person name="Duerre P."/>
            <person name="Daniel R."/>
        </authorList>
    </citation>
    <scope>NUCLEOTIDE SEQUENCE [LARGE SCALE GENOMIC DNA]</scope>
    <source>
        <strain evidence="10 11">DSM 1911</strain>
    </source>
</reference>
<evidence type="ECO:0000256" key="3">
    <source>
        <dbReference type="ARBA" id="ARBA00022741"/>
    </source>
</evidence>
<comment type="function">
    <text evidence="6 8">Allows the formation of correctly charged Gln-tRNA(Gln) through the transamidation of misacylated Glu-tRNA(Gln) in organisms which lack glutaminyl-tRNA synthetase. The reaction takes place in the presence of glutamine and ATP through an activated gamma-phospho-Glu-tRNA(Gln).</text>
</comment>
<dbReference type="STRING" id="52694.ACWI_22700"/>
<feature type="active site" description="Acyl-ester intermediate" evidence="8">
    <location>
        <position position="178"/>
    </location>
</feature>
<dbReference type="GO" id="GO:0005524">
    <property type="term" value="F:ATP binding"/>
    <property type="evidence" value="ECO:0007669"/>
    <property type="project" value="UniProtKB-KW"/>
</dbReference>
<keyword evidence="10" id="KW-0808">Transferase</keyword>
<dbReference type="InterPro" id="IPR000120">
    <property type="entry name" value="Amidase"/>
</dbReference>
<evidence type="ECO:0000256" key="1">
    <source>
        <dbReference type="ARBA" id="ARBA00008069"/>
    </source>
</evidence>
<dbReference type="GO" id="GO:0030956">
    <property type="term" value="C:glutamyl-tRNA(Gln) amidotransferase complex"/>
    <property type="evidence" value="ECO:0007669"/>
    <property type="project" value="InterPro"/>
</dbReference>
<evidence type="ECO:0000256" key="8">
    <source>
        <dbReference type="HAMAP-Rule" id="MF_00120"/>
    </source>
</evidence>
<feature type="active site" description="Charge relay system" evidence="8">
    <location>
        <position position="154"/>
    </location>
</feature>
<evidence type="ECO:0000313" key="11">
    <source>
        <dbReference type="Proteomes" id="UP000176244"/>
    </source>
</evidence>
<dbReference type="PANTHER" id="PTHR11895">
    <property type="entry name" value="TRANSAMIDASE"/>
    <property type="match status" value="1"/>
</dbReference>
<dbReference type="InterPro" id="IPR036928">
    <property type="entry name" value="AS_sf"/>
</dbReference>
<dbReference type="GO" id="GO:0050567">
    <property type="term" value="F:glutaminyl-tRNA synthase (glutamine-hydrolyzing) activity"/>
    <property type="evidence" value="ECO:0007669"/>
    <property type="project" value="UniProtKB-UniRule"/>
</dbReference>
<evidence type="ECO:0000256" key="6">
    <source>
        <dbReference type="ARBA" id="ARBA00025295"/>
    </source>
</evidence>
<dbReference type="Pfam" id="PF01425">
    <property type="entry name" value="Amidase"/>
    <property type="match status" value="1"/>
</dbReference>
<dbReference type="SUPFAM" id="SSF75304">
    <property type="entry name" value="Amidase signature (AS) enzymes"/>
    <property type="match status" value="1"/>
</dbReference>
<name>A0A1F2PG88_9FIRM</name>
<evidence type="ECO:0000313" key="10">
    <source>
        <dbReference type="EMBL" id="OFV70065.1"/>
    </source>
</evidence>
<evidence type="ECO:0000259" key="9">
    <source>
        <dbReference type="Pfam" id="PF01425"/>
    </source>
</evidence>
<dbReference type="AlphaFoldDB" id="A0A1F2PG88"/>
<evidence type="ECO:0000256" key="5">
    <source>
        <dbReference type="ARBA" id="ARBA00022917"/>
    </source>
</evidence>
<comment type="subunit">
    <text evidence="8">Heterotrimer of A, B and C subunits.</text>
</comment>
<dbReference type="Proteomes" id="UP000176244">
    <property type="component" value="Unassembled WGS sequence"/>
</dbReference>
<sequence length="490" mass="53087">MELYQKTIHEINDLLDKKEVTVTEVTQAVVNRINAVEKSTDAYLSLQTEVALEMARGLDAELSVRAQRTPLEGIPYGLKDNMCTKGILTTCASKMLYNFNPPYNAEVYDRLSEAGGILLGKTNMDEFAMGSSTENSAYKKTRNPWDLNKVPGGSSGGSAVAVAADTAFYTLGSDTGGSIRQPAAFCGVVGMKPTYGLVSRYGLVAFASSLDQIGPFTKDVEDCALVLNAIVGHDAKDSTSLNLGKIDYTQNLKQGVKGLKIGVAKEFFGEGLQPEVRKSLEEAIAIYKTLGAEIVDVSFQHLDYALSAYYMISSAEASSNLARYDGIRYGFRAEEYSDLVDLYKKTRSQGFGDEVKRRIMLGTYALSSGYYDAYYKKAMQVRTIIKADFDQVFGGCDVLLTPTAPTTAFGIGEKTSNPLEMYLTDIYTVPVNIAGIPGVSIPCGLDNNGMPIGMQLLGPILSEETLLKAAWAFEQESGLTNLKAPLGTEV</sequence>
<dbReference type="Gene3D" id="3.90.1300.10">
    <property type="entry name" value="Amidase signature (AS) domain"/>
    <property type="match status" value="1"/>
</dbReference>
<dbReference type="HAMAP" id="MF_00120">
    <property type="entry name" value="GatA"/>
    <property type="match status" value="1"/>
</dbReference>
<comment type="similarity">
    <text evidence="1 8">Belongs to the amidase family. GatA subfamily.</text>
</comment>
<dbReference type="NCBIfam" id="TIGR00132">
    <property type="entry name" value="gatA"/>
    <property type="match status" value="1"/>
</dbReference>
<gene>
    <name evidence="8 10" type="primary">gatA</name>
    <name evidence="10" type="ORF">ACWI_22700</name>
</gene>
<keyword evidence="5 8" id="KW-0648">Protein biosynthesis</keyword>
<dbReference type="PIRSF" id="PIRSF001221">
    <property type="entry name" value="Amidase_fungi"/>
    <property type="match status" value="1"/>
</dbReference>
<dbReference type="EMBL" id="LKEU01000033">
    <property type="protein sequence ID" value="OFV70065.1"/>
    <property type="molecule type" value="Genomic_DNA"/>
</dbReference>
<dbReference type="EC" id="6.3.5.7" evidence="8"/>
<evidence type="ECO:0000256" key="4">
    <source>
        <dbReference type="ARBA" id="ARBA00022840"/>
    </source>
</evidence>
<comment type="catalytic activity">
    <reaction evidence="7 8">
        <text>L-glutamyl-tRNA(Gln) + L-glutamine + ATP + H2O = L-glutaminyl-tRNA(Gln) + L-glutamate + ADP + phosphate + H(+)</text>
        <dbReference type="Rhea" id="RHEA:17521"/>
        <dbReference type="Rhea" id="RHEA-COMP:9681"/>
        <dbReference type="Rhea" id="RHEA-COMP:9684"/>
        <dbReference type="ChEBI" id="CHEBI:15377"/>
        <dbReference type="ChEBI" id="CHEBI:15378"/>
        <dbReference type="ChEBI" id="CHEBI:29985"/>
        <dbReference type="ChEBI" id="CHEBI:30616"/>
        <dbReference type="ChEBI" id="CHEBI:43474"/>
        <dbReference type="ChEBI" id="CHEBI:58359"/>
        <dbReference type="ChEBI" id="CHEBI:78520"/>
        <dbReference type="ChEBI" id="CHEBI:78521"/>
        <dbReference type="ChEBI" id="CHEBI:456216"/>
        <dbReference type="EC" id="6.3.5.7"/>
    </reaction>
</comment>
<dbReference type="OrthoDB" id="9811471at2"/>
<dbReference type="InterPro" id="IPR004412">
    <property type="entry name" value="GatA"/>
</dbReference>
<keyword evidence="4 8" id="KW-0067">ATP-binding</keyword>
<dbReference type="InterPro" id="IPR023631">
    <property type="entry name" value="Amidase_dom"/>
</dbReference>
<dbReference type="InterPro" id="IPR020556">
    <property type="entry name" value="Amidase_CS"/>
</dbReference>
<dbReference type="GO" id="GO:0006412">
    <property type="term" value="P:translation"/>
    <property type="evidence" value="ECO:0007669"/>
    <property type="project" value="UniProtKB-UniRule"/>
</dbReference>
<dbReference type="RefSeq" id="WP_070371555.1">
    <property type="nucleotide sequence ID" value="NZ_LKEU01000033.1"/>
</dbReference>